<evidence type="ECO:0000256" key="1">
    <source>
        <dbReference type="ARBA" id="ARBA00023015"/>
    </source>
</evidence>
<evidence type="ECO:0000256" key="2">
    <source>
        <dbReference type="ARBA" id="ARBA00023163"/>
    </source>
</evidence>
<protein>
    <recommendedName>
        <fullName evidence="5">Xylanolytic transcriptional activator regulatory domain-containing protein</fullName>
    </recommendedName>
</protein>
<dbReference type="Pfam" id="PF04082">
    <property type="entry name" value="Fungal_trans"/>
    <property type="match status" value="1"/>
</dbReference>
<dbReference type="InterPro" id="IPR007219">
    <property type="entry name" value="XnlR_reg_dom"/>
</dbReference>
<dbReference type="EMBL" id="JAPQKH010000007">
    <property type="protein sequence ID" value="KAJ5088380.1"/>
    <property type="molecule type" value="Genomic_DNA"/>
</dbReference>
<evidence type="ECO:0000313" key="6">
    <source>
        <dbReference type="EMBL" id="KAJ5088380.1"/>
    </source>
</evidence>
<dbReference type="CDD" id="cd12148">
    <property type="entry name" value="fungal_TF_MHR"/>
    <property type="match status" value="1"/>
</dbReference>
<reference evidence="6" key="2">
    <citation type="journal article" date="2023" name="IMA Fungus">
        <title>Comparative genomic study of the Penicillium genus elucidates a diverse pangenome and 15 lateral gene transfer events.</title>
        <authorList>
            <person name="Petersen C."/>
            <person name="Sorensen T."/>
            <person name="Nielsen M.R."/>
            <person name="Sondergaard T.E."/>
            <person name="Sorensen J.L."/>
            <person name="Fitzpatrick D.A."/>
            <person name="Frisvad J.C."/>
            <person name="Nielsen K.L."/>
        </authorList>
    </citation>
    <scope>NUCLEOTIDE SEQUENCE</scope>
    <source>
        <strain evidence="6">IBT 30069</strain>
    </source>
</reference>
<accession>A0A9W9K0L7</accession>
<evidence type="ECO:0000256" key="3">
    <source>
        <dbReference type="ARBA" id="ARBA00023242"/>
    </source>
</evidence>
<gene>
    <name evidence="6" type="ORF">N7456_011996</name>
</gene>
<dbReference type="Proteomes" id="UP001149165">
    <property type="component" value="Unassembled WGS sequence"/>
</dbReference>
<dbReference type="PANTHER" id="PTHR47840:SF1">
    <property type="entry name" value="ZN(II)2CYS6 TRANSCRIPTION FACTOR (EUROFUNG)"/>
    <property type="match status" value="1"/>
</dbReference>
<keyword evidence="3" id="KW-0539">Nucleus</keyword>
<dbReference type="OrthoDB" id="5392779at2759"/>
<evidence type="ECO:0000313" key="7">
    <source>
        <dbReference type="Proteomes" id="UP001149165"/>
    </source>
</evidence>
<comment type="caution">
    <text evidence="6">The sequence shown here is derived from an EMBL/GenBank/DDBJ whole genome shotgun (WGS) entry which is preliminary data.</text>
</comment>
<proteinExistence type="predicted"/>
<dbReference type="GO" id="GO:0003677">
    <property type="term" value="F:DNA binding"/>
    <property type="evidence" value="ECO:0007669"/>
    <property type="project" value="InterPro"/>
</dbReference>
<feature type="region of interest" description="Disordered" evidence="4">
    <location>
        <begin position="514"/>
        <end position="540"/>
    </location>
</feature>
<evidence type="ECO:0000256" key="4">
    <source>
        <dbReference type="SAM" id="MobiDB-lite"/>
    </source>
</evidence>
<evidence type="ECO:0000259" key="5">
    <source>
        <dbReference type="Pfam" id="PF04082"/>
    </source>
</evidence>
<feature type="domain" description="Xylanolytic transcriptional activator regulatory" evidence="5">
    <location>
        <begin position="140"/>
        <end position="256"/>
    </location>
</feature>
<sequence>MARVESLLEALIHRTTPNEIDALAPSSTPAAIGRSPPLLASLTEGILAQADISPTIKSESLRRQLTAMLLCQEDVDYLFASSHGWWLIQQHMMPYLQNSDEIDSRGLFNVSTVSKESAIVITRLLLCISICIQQLSSDVDIHKVQTTVPLRQTMSSIVSFIAQNVTSDDEITGSLEGVECLALQGIYEVNTGNLRRSWLSFRRAITVAQLLGLHRAPAKTSLENLDLQNARRSHIWYQISRAERYLSVMLGVPSSTGSAAFNLHNDDHSLSTADLYHKNLYQISGLILSRNQDDFTHCFSTTQRISEQLDSFAKQMSPDWWDIPMSLPYTRTKEASVEFERVMCQIWHFELEILLHLPFMIRAASDRRYEYSRISCLNASRNLIKRWIAIHDSHNTLLFSNLLEFQGFTAATTLLLGLLSFTTISGPIIAQEEHNDYQLIELVVRYFEGIKCDKTDKTDKSVSSQSISIIRTLQTFLRDKSISRNLCLEIPFFGTIKIARSCALQPLEGERLLGANGGRRGSSSQFDQQAPPPAEMRRSCVPTSALASHAGPTKAHALILGQTGSEGNVHFADDIDTSLQLYGCHFQPFEDSFIENEILTSEWPAQEMETILFDSLVDADLVGTWDAF</sequence>
<dbReference type="GO" id="GO:0008270">
    <property type="term" value="F:zinc ion binding"/>
    <property type="evidence" value="ECO:0007669"/>
    <property type="project" value="InterPro"/>
</dbReference>
<keyword evidence="2" id="KW-0804">Transcription</keyword>
<keyword evidence="7" id="KW-1185">Reference proteome</keyword>
<keyword evidence="1" id="KW-0805">Transcription regulation</keyword>
<dbReference type="GO" id="GO:0006351">
    <property type="term" value="P:DNA-templated transcription"/>
    <property type="evidence" value="ECO:0007669"/>
    <property type="project" value="InterPro"/>
</dbReference>
<organism evidence="6 7">
    <name type="scientific">Penicillium angulare</name>
    <dbReference type="NCBI Taxonomy" id="116970"/>
    <lineage>
        <taxon>Eukaryota</taxon>
        <taxon>Fungi</taxon>
        <taxon>Dikarya</taxon>
        <taxon>Ascomycota</taxon>
        <taxon>Pezizomycotina</taxon>
        <taxon>Eurotiomycetes</taxon>
        <taxon>Eurotiomycetidae</taxon>
        <taxon>Eurotiales</taxon>
        <taxon>Aspergillaceae</taxon>
        <taxon>Penicillium</taxon>
    </lineage>
</organism>
<reference evidence="6" key="1">
    <citation type="submission" date="2022-11" db="EMBL/GenBank/DDBJ databases">
        <authorList>
            <person name="Petersen C."/>
        </authorList>
    </citation>
    <scope>NUCLEOTIDE SEQUENCE</scope>
    <source>
        <strain evidence="6">IBT 30069</strain>
    </source>
</reference>
<dbReference type="PANTHER" id="PTHR47840">
    <property type="entry name" value="ZN(II)2CYS6 TRANSCRIPTION FACTOR (EUROFUNG)-RELATED"/>
    <property type="match status" value="1"/>
</dbReference>
<dbReference type="AlphaFoldDB" id="A0A9W9K0L7"/>
<name>A0A9W9K0L7_9EURO</name>